<sequence>MPSDTDNGSNAPNELFHSNTPEHTQALEGSDTSAGDNRKEPWRELPEFKSAKDDVHVSQVRDMRLFGNNNE</sequence>
<dbReference type="RefSeq" id="XP_013954830.1">
    <property type="nucleotide sequence ID" value="XM_014099355.1"/>
</dbReference>
<evidence type="ECO:0000256" key="1">
    <source>
        <dbReference type="SAM" id="MobiDB-lite"/>
    </source>
</evidence>
<proteinExistence type="predicted"/>
<protein>
    <submittedName>
        <fullName evidence="2">Uncharacterized protein</fullName>
    </submittedName>
</protein>
<feature type="region of interest" description="Disordered" evidence="1">
    <location>
        <begin position="1"/>
        <end position="54"/>
    </location>
</feature>
<comment type="caution">
    <text evidence="2">The sequence shown here is derived from an EMBL/GenBank/DDBJ whole genome shotgun (WGS) entry which is preliminary data.</text>
</comment>
<dbReference type="EMBL" id="ABDF02000079">
    <property type="protein sequence ID" value="EHK20637.1"/>
    <property type="molecule type" value="Genomic_DNA"/>
</dbReference>
<accession>G9MYL7</accession>
<dbReference type="Proteomes" id="UP000007115">
    <property type="component" value="Unassembled WGS sequence"/>
</dbReference>
<dbReference type="HOGENOM" id="CLU_2740364_0_0_1"/>
<organism evidence="2 3">
    <name type="scientific">Hypocrea virens (strain Gv29-8 / FGSC 10586)</name>
    <name type="common">Gliocladium virens</name>
    <name type="synonym">Trichoderma virens</name>
    <dbReference type="NCBI Taxonomy" id="413071"/>
    <lineage>
        <taxon>Eukaryota</taxon>
        <taxon>Fungi</taxon>
        <taxon>Dikarya</taxon>
        <taxon>Ascomycota</taxon>
        <taxon>Pezizomycotina</taxon>
        <taxon>Sordariomycetes</taxon>
        <taxon>Hypocreomycetidae</taxon>
        <taxon>Hypocreales</taxon>
        <taxon>Hypocreaceae</taxon>
        <taxon>Trichoderma</taxon>
    </lineage>
</organism>
<evidence type="ECO:0000313" key="3">
    <source>
        <dbReference type="Proteomes" id="UP000007115"/>
    </source>
</evidence>
<dbReference type="InParanoid" id="G9MYL7"/>
<dbReference type="OrthoDB" id="5421715at2759"/>
<name>G9MYL7_HYPVG</name>
<feature type="compositionally biased region" description="Basic and acidic residues" evidence="1">
    <location>
        <begin position="36"/>
        <end position="54"/>
    </location>
</feature>
<gene>
    <name evidence="2" type="ORF">TRIVIDRAFT_223952</name>
</gene>
<dbReference type="AlphaFoldDB" id="G9MYL7"/>
<dbReference type="GeneID" id="25791828"/>
<feature type="compositionally biased region" description="Polar residues" evidence="1">
    <location>
        <begin position="1"/>
        <end position="23"/>
    </location>
</feature>
<reference evidence="2 3" key="1">
    <citation type="journal article" date="2011" name="Genome Biol.">
        <title>Comparative genome sequence analysis underscores mycoparasitism as the ancestral life style of Trichoderma.</title>
        <authorList>
            <person name="Kubicek C.P."/>
            <person name="Herrera-Estrella A."/>
            <person name="Seidl-Seiboth V."/>
            <person name="Martinez D.A."/>
            <person name="Druzhinina I.S."/>
            <person name="Thon M."/>
            <person name="Zeilinger S."/>
            <person name="Casas-Flores S."/>
            <person name="Horwitz B.A."/>
            <person name="Mukherjee P.K."/>
            <person name="Mukherjee M."/>
            <person name="Kredics L."/>
            <person name="Alcaraz L.D."/>
            <person name="Aerts A."/>
            <person name="Antal Z."/>
            <person name="Atanasova L."/>
            <person name="Cervantes-Badillo M.G."/>
            <person name="Challacombe J."/>
            <person name="Chertkov O."/>
            <person name="McCluskey K."/>
            <person name="Coulpier F."/>
            <person name="Deshpande N."/>
            <person name="von Doehren H."/>
            <person name="Ebbole D.J."/>
            <person name="Esquivel-Naranjo E.U."/>
            <person name="Fekete E."/>
            <person name="Flipphi M."/>
            <person name="Glaser F."/>
            <person name="Gomez-Rodriguez E.Y."/>
            <person name="Gruber S."/>
            <person name="Han C."/>
            <person name="Henrissat B."/>
            <person name="Hermosa R."/>
            <person name="Hernandez-Onate M."/>
            <person name="Karaffa L."/>
            <person name="Kosti I."/>
            <person name="Le Crom S."/>
            <person name="Lindquist E."/>
            <person name="Lucas S."/>
            <person name="Luebeck M."/>
            <person name="Luebeck P.S."/>
            <person name="Margeot A."/>
            <person name="Metz B."/>
            <person name="Misra M."/>
            <person name="Nevalainen H."/>
            <person name="Omann M."/>
            <person name="Packer N."/>
            <person name="Perrone G."/>
            <person name="Uresti-Rivera E.E."/>
            <person name="Salamov A."/>
            <person name="Schmoll M."/>
            <person name="Seiboth B."/>
            <person name="Shapiro H."/>
            <person name="Sukno S."/>
            <person name="Tamayo-Ramos J.A."/>
            <person name="Tisch D."/>
            <person name="Wiest A."/>
            <person name="Wilkinson H.H."/>
            <person name="Zhang M."/>
            <person name="Coutinho P.M."/>
            <person name="Kenerley C.M."/>
            <person name="Monte E."/>
            <person name="Baker S.E."/>
            <person name="Grigoriev I.V."/>
        </authorList>
    </citation>
    <scope>NUCLEOTIDE SEQUENCE [LARGE SCALE GENOMIC DNA]</scope>
    <source>
        <strain evidence="3">Gv29-8 / FGSC 10586</strain>
    </source>
</reference>
<keyword evidence="3" id="KW-1185">Reference proteome</keyword>
<evidence type="ECO:0000313" key="2">
    <source>
        <dbReference type="EMBL" id="EHK20637.1"/>
    </source>
</evidence>
<dbReference type="VEuPathDB" id="FungiDB:TRIVIDRAFT_223952"/>